<dbReference type="OrthoDB" id="9803914at2"/>
<dbReference type="InterPro" id="IPR004808">
    <property type="entry name" value="AP_endonuc_1"/>
</dbReference>
<evidence type="ECO:0000256" key="4">
    <source>
        <dbReference type="ARBA" id="ARBA00022842"/>
    </source>
</evidence>
<dbReference type="GO" id="GO:0008311">
    <property type="term" value="F:double-stranded DNA 3'-5' DNA exonuclease activity"/>
    <property type="evidence" value="ECO:0007669"/>
    <property type="project" value="TreeGrafter"/>
</dbReference>
<feature type="active site" evidence="5">
    <location>
        <position position="110"/>
    </location>
</feature>
<dbReference type="EMBL" id="CP027806">
    <property type="protein sequence ID" value="AXI99639.1"/>
    <property type="molecule type" value="Genomic_DNA"/>
</dbReference>
<dbReference type="Proteomes" id="UP000254808">
    <property type="component" value="Chromosome"/>
</dbReference>
<dbReference type="GO" id="GO:0046872">
    <property type="term" value="F:metal ion binding"/>
    <property type="evidence" value="ECO:0007669"/>
    <property type="project" value="UniProtKB-KW"/>
</dbReference>
<keyword evidence="2 6" id="KW-0479">Metal-binding</keyword>
<feature type="binding site" evidence="6">
    <location>
        <position position="152"/>
    </location>
    <ligand>
        <name>Mg(2+)</name>
        <dbReference type="ChEBI" id="CHEBI:18420"/>
        <label>1</label>
    </ligand>
</feature>
<dbReference type="PANTHER" id="PTHR22748">
    <property type="entry name" value="AP ENDONUCLEASE"/>
    <property type="match status" value="1"/>
</dbReference>
<evidence type="ECO:0000256" key="7">
    <source>
        <dbReference type="PIRSR" id="PIRSR604808-3"/>
    </source>
</evidence>
<dbReference type="PANTHER" id="PTHR22748:SF6">
    <property type="entry name" value="DNA-(APURINIC OR APYRIMIDINIC SITE) ENDONUCLEASE"/>
    <property type="match status" value="1"/>
</dbReference>
<reference evidence="9 10" key="1">
    <citation type="submission" date="2018-03" db="EMBL/GenBank/DDBJ databases">
        <title>Phenotypic and genomic properties of Cyclonatronum proteinivorum gen. nov., sp. nov., a haloalkaliphilic bacteroidete from soda lakes possessing Na+-translocating rhodopsin.</title>
        <authorList>
            <person name="Toshchakov S.V."/>
            <person name="Korzhenkov A."/>
            <person name="Samarov N.I."/>
            <person name="Kublanov I.V."/>
            <person name="Muntyan M.S."/>
            <person name="Sorokin D.Y."/>
        </authorList>
    </citation>
    <scope>NUCLEOTIDE SEQUENCE [LARGE SCALE GENOMIC DNA]</scope>
    <source>
        <strain evidence="9 10">Omega</strain>
    </source>
</reference>
<comment type="cofactor">
    <cofactor evidence="6">
        <name>Mg(2+)</name>
        <dbReference type="ChEBI" id="CHEBI:18420"/>
    </cofactor>
    <cofactor evidence="6">
        <name>Mn(2+)</name>
        <dbReference type="ChEBI" id="CHEBI:29035"/>
    </cofactor>
    <text evidence="6">Probably binds two magnesium or manganese ions per subunit.</text>
</comment>
<evidence type="ECO:0000256" key="2">
    <source>
        <dbReference type="ARBA" id="ARBA00022723"/>
    </source>
</evidence>
<gene>
    <name evidence="9" type="ORF">CYPRO_0352</name>
</gene>
<evidence type="ECO:0000313" key="10">
    <source>
        <dbReference type="Proteomes" id="UP000254808"/>
    </source>
</evidence>
<dbReference type="CDD" id="cd10281">
    <property type="entry name" value="Nape_like_AP-endo"/>
    <property type="match status" value="1"/>
</dbReference>
<sequence length="257" mass="29229">MPQLKISTYNVNGIRAAEKKGFSDWVKASQPDIICLQETKAQPDQIPDEIHALGYHASWHSAEKKGYSGVGILSRTEPIEVKTGIGIDWIDSEGRVLMHEYPDCRVLSLYLPSGTTGDVRQEVKMRFLDVLNGFGRELLADAKPLVLCGDYNIAHTEIDIHDPVRNKNTSGFLPEERAWFTDFLELGYRDIFRELNPDLTDTYSWWSYRAASKSRNKGWRLDYQLGNEAMFNAAKSAEIEFSQDMSDHAPVSVVYEF</sequence>
<dbReference type="GO" id="GO:0006284">
    <property type="term" value="P:base-excision repair"/>
    <property type="evidence" value="ECO:0007669"/>
    <property type="project" value="TreeGrafter"/>
</dbReference>
<feature type="binding site" evidence="6">
    <location>
        <position position="150"/>
    </location>
    <ligand>
        <name>Mg(2+)</name>
        <dbReference type="ChEBI" id="CHEBI:18420"/>
        <label>1</label>
    </ligand>
</feature>
<feature type="active site" description="Proton acceptor" evidence="5">
    <location>
        <position position="248"/>
    </location>
</feature>
<evidence type="ECO:0000313" key="9">
    <source>
        <dbReference type="EMBL" id="AXI99639.1"/>
    </source>
</evidence>
<feature type="site" description="Important for catalytic activity" evidence="7">
    <location>
        <position position="222"/>
    </location>
</feature>
<evidence type="ECO:0000256" key="3">
    <source>
        <dbReference type="ARBA" id="ARBA00022801"/>
    </source>
</evidence>
<feature type="site" description="Interaction with DNA substrate" evidence="7">
    <location>
        <position position="248"/>
    </location>
</feature>
<evidence type="ECO:0000259" key="8">
    <source>
        <dbReference type="Pfam" id="PF03372"/>
    </source>
</evidence>
<accession>A0A345UGN8</accession>
<keyword evidence="10" id="KW-1185">Reference proteome</keyword>
<feature type="binding site" evidence="6">
    <location>
        <position position="247"/>
    </location>
    <ligand>
        <name>Mg(2+)</name>
        <dbReference type="ChEBI" id="CHEBI:18420"/>
        <label>1</label>
    </ligand>
</feature>
<dbReference type="FunFam" id="3.60.10.10:FF:000026">
    <property type="entry name" value="Exodeoxyribonuclease III"/>
    <property type="match status" value="1"/>
</dbReference>
<feature type="binding site" evidence="6">
    <location>
        <position position="10"/>
    </location>
    <ligand>
        <name>Mg(2+)</name>
        <dbReference type="ChEBI" id="CHEBI:18420"/>
        <label>1</label>
    </ligand>
</feature>
<dbReference type="GO" id="GO:0003906">
    <property type="term" value="F:DNA-(apurinic or apyrimidinic site) endonuclease activity"/>
    <property type="evidence" value="ECO:0007669"/>
    <property type="project" value="TreeGrafter"/>
</dbReference>
<keyword evidence="4 6" id="KW-0460">Magnesium</keyword>
<dbReference type="RefSeq" id="WP_114982935.1">
    <property type="nucleotide sequence ID" value="NZ_CP027806.1"/>
</dbReference>
<dbReference type="NCBIfam" id="TIGR00195">
    <property type="entry name" value="exoDNase_III"/>
    <property type="match status" value="1"/>
</dbReference>
<dbReference type="KEGG" id="cprv:CYPRO_0352"/>
<dbReference type="PROSITE" id="PS51435">
    <property type="entry name" value="AP_NUCLEASE_F1_4"/>
    <property type="match status" value="1"/>
</dbReference>
<feature type="site" description="Transition state stabilizer" evidence="7">
    <location>
        <position position="152"/>
    </location>
</feature>
<organism evidence="9 10">
    <name type="scientific">Cyclonatronum proteinivorum</name>
    <dbReference type="NCBI Taxonomy" id="1457365"/>
    <lineage>
        <taxon>Bacteria</taxon>
        <taxon>Pseudomonadati</taxon>
        <taxon>Balneolota</taxon>
        <taxon>Balneolia</taxon>
        <taxon>Balneolales</taxon>
        <taxon>Cyclonatronaceae</taxon>
        <taxon>Cyclonatronum</taxon>
    </lineage>
</organism>
<feature type="domain" description="Endonuclease/exonuclease/phosphatase" evidence="8">
    <location>
        <begin position="8"/>
        <end position="248"/>
    </location>
</feature>
<dbReference type="NCBIfam" id="TIGR00633">
    <property type="entry name" value="xth"/>
    <property type="match status" value="1"/>
</dbReference>
<dbReference type="Gene3D" id="3.60.10.10">
    <property type="entry name" value="Endonuclease/exonuclease/phosphatase"/>
    <property type="match status" value="1"/>
</dbReference>
<dbReference type="GO" id="GO:0003677">
    <property type="term" value="F:DNA binding"/>
    <property type="evidence" value="ECO:0007669"/>
    <property type="project" value="InterPro"/>
</dbReference>
<evidence type="ECO:0000256" key="1">
    <source>
        <dbReference type="ARBA" id="ARBA00007092"/>
    </source>
</evidence>
<proteinExistence type="inferred from homology"/>
<feature type="binding site" evidence="6">
    <location>
        <position position="38"/>
    </location>
    <ligand>
        <name>Mg(2+)</name>
        <dbReference type="ChEBI" id="CHEBI:18420"/>
        <label>1</label>
    </ligand>
</feature>
<feature type="binding site" evidence="6">
    <location>
        <position position="248"/>
    </location>
    <ligand>
        <name>Mg(2+)</name>
        <dbReference type="ChEBI" id="CHEBI:18420"/>
        <label>1</label>
    </ligand>
</feature>
<dbReference type="SUPFAM" id="SSF56219">
    <property type="entry name" value="DNase I-like"/>
    <property type="match status" value="1"/>
</dbReference>
<comment type="similarity">
    <text evidence="1">Belongs to the DNA repair enzymes AP/ExoA family.</text>
</comment>
<evidence type="ECO:0000256" key="6">
    <source>
        <dbReference type="PIRSR" id="PIRSR604808-2"/>
    </source>
</evidence>
<evidence type="ECO:0000256" key="5">
    <source>
        <dbReference type="PIRSR" id="PIRSR604808-1"/>
    </source>
</evidence>
<feature type="active site" description="Proton donor/acceptor" evidence="5">
    <location>
        <position position="150"/>
    </location>
</feature>
<keyword evidence="3" id="KW-0378">Hydrolase</keyword>
<dbReference type="GO" id="GO:0008081">
    <property type="term" value="F:phosphoric diester hydrolase activity"/>
    <property type="evidence" value="ECO:0007669"/>
    <property type="project" value="TreeGrafter"/>
</dbReference>
<dbReference type="PROSITE" id="PS00726">
    <property type="entry name" value="AP_NUCLEASE_F1_1"/>
    <property type="match status" value="1"/>
</dbReference>
<dbReference type="Pfam" id="PF03372">
    <property type="entry name" value="Exo_endo_phos"/>
    <property type="match status" value="1"/>
</dbReference>
<dbReference type="InterPro" id="IPR036691">
    <property type="entry name" value="Endo/exonu/phosph_ase_sf"/>
</dbReference>
<name>A0A345UGN8_9BACT</name>
<dbReference type="InterPro" id="IPR005135">
    <property type="entry name" value="Endo/exonuclease/phosphatase"/>
</dbReference>
<protein>
    <submittedName>
        <fullName evidence="9">Exodeoxyribonuclease-3</fullName>
    </submittedName>
</protein>
<dbReference type="InterPro" id="IPR020847">
    <property type="entry name" value="AP_endonuclease_F1_BS"/>
</dbReference>
<dbReference type="AlphaFoldDB" id="A0A345UGN8"/>
<keyword evidence="6" id="KW-0464">Manganese</keyword>